<gene>
    <name evidence="2" type="ORF">NBG4_210009</name>
</gene>
<evidence type="ECO:0000313" key="2">
    <source>
        <dbReference type="EMBL" id="SPQ00334.1"/>
    </source>
</evidence>
<protein>
    <submittedName>
        <fullName evidence="2">Uncharacterized protein</fullName>
    </submittedName>
</protein>
<dbReference type="EMBL" id="OUUY01000066">
    <property type="protein sequence ID" value="SPQ00334.1"/>
    <property type="molecule type" value="Genomic_DNA"/>
</dbReference>
<dbReference type="Proteomes" id="UP000245125">
    <property type="component" value="Unassembled WGS sequence"/>
</dbReference>
<keyword evidence="1" id="KW-1133">Transmembrane helix</keyword>
<proteinExistence type="predicted"/>
<organism evidence="2 3">
    <name type="scientific">Candidatus Sulfobium mesophilum</name>
    <dbReference type="NCBI Taxonomy" id="2016548"/>
    <lineage>
        <taxon>Bacteria</taxon>
        <taxon>Pseudomonadati</taxon>
        <taxon>Nitrospirota</taxon>
        <taxon>Nitrospiria</taxon>
        <taxon>Nitrospirales</taxon>
        <taxon>Nitrospiraceae</taxon>
        <taxon>Candidatus Sulfobium</taxon>
    </lineage>
</organism>
<feature type="transmembrane region" description="Helical" evidence="1">
    <location>
        <begin position="40"/>
        <end position="63"/>
    </location>
</feature>
<reference evidence="3" key="1">
    <citation type="submission" date="2018-03" db="EMBL/GenBank/DDBJ databases">
        <authorList>
            <person name="Zecchin S."/>
        </authorList>
    </citation>
    <scope>NUCLEOTIDE SEQUENCE [LARGE SCALE GENOMIC DNA]</scope>
</reference>
<feature type="transmembrane region" description="Helical" evidence="1">
    <location>
        <begin position="12"/>
        <end position="34"/>
    </location>
</feature>
<evidence type="ECO:0000313" key="3">
    <source>
        <dbReference type="Proteomes" id="UP000245125"/>
    </source>
</evidence>
<keyword evidence="1" id="KW-0812">Transmembrane</keyword>
<accession>A0A2U3QFZ4</accession>
<keyword evidence="1" id="KW-0472">Membrane</keyword>
<name>A0A2U3QFZ4_9BACT</name>
<keyword evidence="3" id="KW-1185">Reference proteome</keyword>
<sequence>MGRKLRKLKRFNRLVFLLILMTLPVIVASMTFTILGLQPYFSLITMAMALSATLLFILINAVFVRHFEKTRLMILDSYDIRRQTFVGRLTQWCSNYSGHQKFSTTAMKREIHQWLAIKI</sequence>
<evidence type="ECO:0000256" key="1">
    <source>
        <dbReference type="SAM" id="Phobius"/>
    </source>
</evidence>
<dbReference type="AlphaFoldDB" id="A0A2U3QFZ4"/>